<dbReference type="GO" id="GO:0005737">
    <property type="term" value="C:cytoplasm"/>
    <property type="evidence" value="ECO:0007669"/>
    <property type="project" value="TreeGrafter"/>
</dbReference>
<dbReference type="Proteomes" id="UP000029665">
    <property type="component" value="Unassembled WGS sequence"/>
</dbReference>
<dbReference type="HOGENOM" id="CLU_011935_0_0_1"/>
<proteinExistence type="inferred from homology"/>
<gene>
    <name evidence="3" type="ORF">BN946_scf185042.g109</name>
</gene>
<keyword evidence="4" id="KW-1185">Reference proteome</keyword>
<comment type="caution">
    <text evidence="3">The sequence shown here is derived from an EMBL/GenBank/DDBJ whole genome shotgun (WGS) entry which is preliminary data.</text>
</comment>
<feature type="domain" description="Peptidase C14 caspase" evidence="2">
    <location>
        <begin position="6"/>
        <end position="240"/>
    </location>
</feature>
<dbReference type="Pfam" id="PF00656">
    <property type="entry name" value="Peptidase_C14"/>
    <property type="match status" value="1"/>
</dbReference>
<dbReference type="InterPro" id="IPR011600">
    <property type="entry name" value="Pept_C14_caspase"/>
</dbReference>
<dbReference type="OMA" id="RTPFRVH"/>
<dbReference type="PANTHER" id="PTHR48104:SF30">
    <property type="entry name" value="METACASPASE-1"/>
    <property type="match status" value="1"/>
</dbReference>
<reference evidence="3" key="1">
    <citation type="submission" date="2014-01" db="EMBL/GenBank/DDBJ databases">
        <title>The genome of the white-rot fungus Pycnoporus cinnabarinus: a basidiomycete model with a versatile arsenal for lignocellulosic biomass breakdown.</title>
        <authorList>
            <person name="Levasseur A."/>
            <person name="Lomascolo A."/>
            <person name="Ruiz-Duenas F.J."/>
            <person name="Uzan E."/>
            <person name="Piumi F."/>
            <person name="Kues U."/>
            <person name="Ram A.F.J."/>
            <person name="Murat C."/>
            <person name="Haon M."/>
            <person name="Benoit I."/>
            <person name="Arfi Y."/>
            <person name="Chevret D."/>
            <person name="Drula E."/>
            <person name="Kwon M.J."/>
            <person name="Gouret P."/>
            <person name="Lesage-Meessen L."/>
            <person name="Lombard V."/>
            <person name="Mariette J."/>
            <person name="Noirot C."/>
            <person name="Park J."/>
            <person name="Patyshakuliyeva A."/>
            <person name="Wieneger R.A.B."/>
            <person name="Wosten H.A.B."/>
            <person name="Martin F."/>
            <person name="Coutinho P.M."/>
            <person name="de Vries R."/>
            <person name="Martinez A.T."/>
            <person name="Klopp C."/>
            <person name="Pontarotti P."/>
            <person name="Henrissat B."/>
            <person name="Record E."/>
        </authorList>
    </citation>
    <scope>NUCLEOTIDE SEQUENCE [LARGE SCALE GENOMIC DNA]</scope>
    <source>
        <strain evidence="3">BRFM137</strain>
    </source>
</reference>
<comment type="similarity">
    <text evidence="1">Belongs to the peptidase C14B family.</text>
</comment>
<organism evidence="3 4">
    <name type="scientific">Pycnoporus cinnabarinus</name>
    <name type="common">Cinnabar-red polypore</name>
    <name type="synonym">Trametes cinnabarina</name>
    <dbReference type="NCBI Taxonomy" id="5643"/>
    <lineage>
        <taxon>Eukaryota</taxon>
        <taxon>Fungi</taxon>
        <taxon>Dikarya</taxon>
        <taxon>Basidiomycota</taxon>
        <taxon>Agaricomycotina</taxon>
        <taxon>Agaricomycetes</taxon>
        <taxon>Polyporales</taxon>
        <taxon>Polyporaceae</taxon>
        <taxon>Trametes</taxon>
    </lineage>
</organism>
<evidence type="ECO:0000256" key="1">
    <source>
        <dbReference type="ARBA" id="ARBA00009005"/>
    </source>
</evidence>
<dbReference type="Gene3D" id="3.40.50.1460">
    <property type="match status" value="1"/>
</dbReference>
<sequence length="654" mass="71838">MARQTFALIIGIDKYESNDIWNLNSAAKDARTIEQWLVRDLQVPRGHICKLLDSQATKRGIEDTFMSHLVNNPNIEPGDALVLYFAGHGSSIRAPAEWFDQGRGDVPVLCPYDYDVKASSRHVNAGISDRSLQAMLQDLAQVKGDNITLILDTCFSLPPTSDIEPKERHHIRFTPTRKARPEDLLACLWRSAIPHKAEPFAQRGFTGAASSSHVVLAACGSGWAATERDEGGNFTCALMTLKESRPLHKLTYADVAHELGSIMEDHQLAACAGANVDRLLFNGVPFPTDPHLVSASSYEDRMCIDAGAVHGVLVGTEFTLHSHNHKGSLNPTIGTFVAIEVFSTWCFADSSVPTKHTPRGGWARIVRWHNRTPFYVNVKPSFSLCRRARLVSKLPSKPADVSNKHGVKIARVDCAETADLTVRVRSQGLLLERRDPLIAGNCASEVSVTAIGTHAELRIVEAAARFHMHLYRDNPSKPLADLVSMELVRLNPCTWKPVSPNLLVDGRAELVDYQKGSIYAVVIHNRSDVDLWPYLAYMDAGGYYNISMVYHPDPAAPFAPLRRRSSMIIGSGTTESEALSFALADGLDRGSGFLKLFLSTTYTTLTLLEQCPTLTSVKHAGIPSKSSKLAKTELDDTLWDTLLASVTVVRPALS</sequence>
<name>A0A060S457_PYCCI</name>
<dbReference type="EMBL" id="CCBP010000034">
    <property type="protein sequence ID" value="CDO69207.1"/>
    <property type="molecule type" value="Genomic_DNA"/>
</dbReference>
<evidence type="ECO:0000313" key="4">
    <source>
        <dbReference type="Proteomes" id="UP000029665"/>
    </source>
</evidence>
<dbReference type="STRING" id="5643.A0A060S457"/>
<evidence type="ECO:0000313" key="3">
    <source>
        <dbReference type="EMBL" id="CDO69207.1"/>
    </source>
</evidence>
<protein>
    <recommendedName>
        <fullName evidence="2">Peptidase C14 caspase domain-containing protein</fullName>
    </recommendedName>
</protein>
<dbReference type="InterPro" id="IPR050452">
    <property type="entry name" value="Metacaspase"/>
</dbReference>
<dbReference type="PANTHER" id="PTHR48104">
    <property type="entry name" value="METACASPASE-4"/>
    <property type="match status" value="1"/>
</dbReference>
<dbReference type="GO" id="GO:0004197">
    <property type="term" value="F:cysteine-type endopeptidase activity"/>
    <property type="evidence" value="ECO:0007669"/>
    <property type="project" value="InterPro"/>
</dbReference>
<dbReference type="AlphaFoldDB" id="A0A060S457"/>
<dbReference type="OrthoDB" id="3223806at2759"/>
<dbReference type="GO" id="GO:0006508">
    <property type="term" value="P:proteolysis"/>
    <property type="evidence" value="ECO:0007669"/>
    <property type="project" value="InterPro"/>
</dbReference>
<evidence type="ECO:0000259" key="2">
    <source>
        <dbReference type="Pfam" id="PF00656"/>
    </source>
</evidence>
<accession>A0A060S457</accession>